<evidence type="ECO:0000313" key="3">
    <source>
        <dbReference type="WBParaSite" id="TMUE_2000006379.1"/>
    </source>
</evidence>
<dbReference type="AlphaFoldDB" id="A0A5S6QGQ7"/>
<organism evidence="2 3">
    <name type="scientific">Trichuris muris</name>
    <name type="common">Mouse whipworm</name>
    <dbReference type="NCBI Taxonomy" id="70415"/>
    <lineage>
        <taxon>Eukaryota</taxon>
        <taxon>Metazoa</taxon>
        <taxon>Ecdysozoa</taxon>
        <taxon>Nematoda</taxon>
        <taxon>Enoplea</taxon>
        <taxon>Dorylaimia</taxon>
        <taxon>Trichinellida</taxon>
        <taxon>Trichuridae</taxon>
        <taxon>Trichuris</taxon>
    </lineage>
</organism>
<protein>
    <submittedName>
        <fullName evidence="3">Uncharacterized protein</fullName>
    </submittedName>
</protein>
<proteinExistence type="predicted"/>
<dbReference type="Proteomes" id="UP000046395">
    <property type="component" value="Unassembled WGS sequence"/>
</dbReference>
<keyword evidence="1" id="KW-0732">Signal</keyword>
<evidence type="ECO:0000313" key="2">
    <source>
        <dbReference type="Proteomes" id="UP000046395"/>
    </source>
</evidence>
<accession>A0A5S6QGQ7</accession>
<dbReference type="WBParaSite" id="TMUE_2000006379.1">
    <property type="protein sequence ID" value="TMUE_2000006379.1"/>
    <property type="gene ID" value="WBGene00293656"/>
</dbReference>
<name>A0A5S6QGQ7_TRIMR</name>
<keyword evidence="2" id="KW-1185">Reference proteome</keyword>
<feature type="signal peptide" evidence="1">
    <location>
        <begin position="1"/>
        <end position="20"/>
    </location>
</feature>
<reference evidence="3" key="1">
    <citation type="submission" date="2019-12" db="UniProtKB">
        <authorList>
            <consortium name="WormBaseParasite"/>
        </authorList>
    </citation>
    <scope>IDENTIFICATION</scope>
</reference>
<feature type="chain" id="PRO_5024311518" evidence="1">
    <location>
        <begin position="21"/>
        <end position="116"/>
    </location>
</feature>
<evidence type="ECO:0000256" key="1">
    <source>
        <dbReference type="SAM" id="SignalP"/>
    </source>
</evidence>
<sequence length="116" mass="12793">MLPTAGIVTLAVAVAIVAHADSLQQQDSVLINFGSGGTFISGTYYPRKFKAVYLRDNCPPAVCEENCLCIPVWRTGCPFYICDGTKLREPCISDLDCAIQGHCQRFICRYFDPILP</sequence>